<accession>A0A8D9UHU3</accession>
<keyword evidence="1" id="KW-0472">Membrane</keyword>
<reference evidence="2" key="1">
    <citation type="journal article" date="2021" name="Proc. Natl. Acad. Sci. U.S.A.">
        <title>A Catalog of Tens of Thousands of Viruses from Human Metagenomes Reveals Hidden Associations with Chronic Diseases.</title>
        <authorList>
            <person name="Tisza M.J."/>
            <person name="Buck C.B."/>
        </authorList>
    </citation>
    <scope>NUCLEOTIDE SEQUENCE</scope>
    <source>
        <strain evidence="2">CtOZu12</strain>
    </source>
</reference>
<feature type="transmembrane region" description="Helical" evidence="1">
    <location>
        <begin position="77"/>
        <end position="97"/>
    </location>
</feature>
<keyword evidence="1" id="KW-1133">Transmembrane helix</keyword>
<dbReference type="EMBL" id="BK029940">
    <property type="protein sequence ID" value="DAD55886.1"/>
    <property type="molecule type" value="Genomic_DNA"/>
</dbReference>
<keyword evidence="1" id="KW-0812">Transmembrane</keyword>
<name>A0A8D9UHU3_9VIRU</name>
<evidence type="ECO:0000256" key="1">
    <source>
        <dbReference type="SAM" id="Phobius"/>
    </source>
</evidence>
<sequence>MKTWKLFPVTLLPTLIETFPFAAIHFDGQVITNLQVFCKTVNNLPVGYSNTIISAPTPIGFLLKVRNRRRSPHYEPLVLASGLTTSLWSYTIVLWTMRRSLADTLCQQVICRE</sequence>
<evidence type="ECO:0000313" key="2">
    <source>
        <dbReference type="EMBL" id="DAD55886.1"/>
    </source>
</evidence>
<protein>
    <submittedName>
        <fullName evidence="2">Uncharacterized protein</fullName>
    </submittedName>
</protein>
<proteinExistence type="predicted"/>
<feature type="transmembrane region" description="Helical" evidence="1">
    <location>
        <begin position="46"/>
        <end position="65"/>
    </location>
</feature>
<organism evidence="2">
    <name type="scientific">Bacteriophage sp</name>
    <dbReference type="NCBI Taxonomy" id="38018"/>
    <lineage>
        <taxon>Viruses</taxon>
    </lineage>
</organism>